<evidence type="ECO:0000313" key="3">
    <source>
        <dbReference type="Proteomes" id="UP000217250"/>
    </source>
</evidence>
<dbReference type="AlphaFoldDB" id="A0A250FT83"/>
<dbReference type="KEGG" id="cgh:CGC50_11625"/>
<dbReference type="Proteomes" id="UP000217250">
    <property type="component" value="Chromosome"/>
</dbReference>
<feature type="signal peptide" evidence="1">
    <location>
        <begin position="1"/>
        <end position="20"/>
    </location>
</feature>
<keyword evidence="1" id="KW-0732">Signal</keyword>
<proteinExistence type="predicted"/>
<sequence length="316" mass="36781">MKTKILLLLAFFFVANSSSAQDRKLIESYKQPESGIMLFPNKTFAAWTYMTVIRGYYQKRPDGVYLLKPQREPLFLVYGYHNDSIGKDKVRIRFANFEEGKNYIQYENGKTYSVFNDNPNCFSYKYIHTFDRKEVGNTLTLIHHIGYYDEKASYFFEGEGIKNTLQFSLGAYNDFLISYEELNHLKADIVFVPMEIEGEKGAFFHRGKWPEEELKMVKERLKKVPKEDLKRFFVPKENPKDISQVSISFLYAENIEPPTALVFLKKDGTVIGEIQASAPFEDDETRLYLQVNTQGSITDPKQLKVEPKTIFVSECE</sequence>
<dbReference type="EMBL" id="CP022386">
    <property type="protein sequence ID" value="ATA88231.1"/>
    <property type="molecule type" value="Genomic_DNA"/>
</dbReference>
<dbReference type="GeneID" id="84809195"/>
<accession>A0A250FT83</accession>
<name>A0A250FT83_9FLAO</name>
<reference evidence="3" key="1">
    <citation type="submission" date="2017-06" db="EMBL/GenBank/DDBJ databases">
        <title>Capnocytophaga spp. assemblies.</title>
        <authorList>
            <person name="Gulvik C.A."/>
        </authorList>
    </citation>
    <scope>NUCLEOTIDE SEQUENCE [LARGE SCALE GENOMIC DNA]</scope>
    <source>
        <strain evidence="3">H1496</strain>
    </source>
</reference>
<gene>
    <name evidence="2" type="ORF">CGC50_11625</name>
</gene>
<dbReference type="OrthoDB" id="6654917at2"/>
<feature type="chain" id="PRO_5012264636" evidence="1">
    <location>
        <begin position="21"/>
        <end position="316"/>
    </location>
</feature>
<protein>
    <submittedName>
        <fullName evidence="2">Uncharacterized protein</fullName>
    </submittedName>
</protein>
<evidence type="ECO:0000256" key="1">
    <source>
        <dbReference type="SAM" id="SignalP"/>
    </source>
</evidence>
<evidence type="ECO:0000313" key="2">
    <source>
        <dbReference type="EMBL" id="ATA88231.1"/>
    </source>
</evidence>
<organism evidence="2 3">
    <name type="scientific">Capnocytophaga gingivalis</name>
    <dbReference type="NCBI Taxonomy" id="1017"/>
    <lineage>
        <taxon>Bacteria</taxon>
        <taxon>Pseudomonadati</taxon>
        <taxon>Bacteroidota</taxon>
        <taxon>Flavobacteriia</taxon>
        <taxon>Flavobacteriales</taxon>
        <taxon>Flavobacteriaceae</taxon>
        <taxon>Capnocytophaga</taxon>
    </lineage>
</organism>
<dbReference type="RefSeq" id="WP_095911365.1">
    <property type="nucleotide sequence ID" value="NZ_CP022386.1"/>
</dbReference>